<sequence length="279" mass="31193">MQIVHGIAEHIGRYSDFAEYMNGLGYLVVAEDHMGHGRSVAGGQPYGYFYGGWFSAVKDTHTLLMLTKKEYPNVPYFLLGHSMGSFMTRTLLARYPDCGLTGCILSGTGGMSPVVLKAGKKLLQQICQRRDETKPNPKLQSLAFGTYNMHIEHPRTPFDWLTRDKKTVDAYMEDPLCGFVASSGLFRDMMTGMDYMQDKKNLAKMDKNLPVLFVSGKEDPVGSYGKGVEKAASSFREAGMIHVSFRLYPLCRHELLNEINKSEIYKDLAAWIADTAASK</sequence>
<proteinExistence type="predicted"/>
<evidence type="ECO:0000313" key="3">
    <source>
        <dbReference type="Proteomes" id="UP000886796"/>
    </source>
</evidence>
<dbReference type="EMBL" id="DVFK01000096">
    <property type="protein sequence ID" value="HIQ68251.1"/>
    <property type="molecule type" value="Genomic_DNA"/>
</dbReference>
<dbReference type="AlphaFoldDB" id="A0A9D0Z453"/>
<reference evidence="2" key="1">
    <citation type="submission" date="2020-10" db="EMBL/GenBank/DDBJ databases">
        <authorList>
            <person name="Gilroy R."/>
        </authorList>
    </citation>
    <scope>NUCLEOTIDE SEQUENCE</scope>
    <source>
        <strain evidence="2">13361</strain>
    </source>
</reference>
<dbReference type="Proteomes" id="UP000886796">
    <property type="component" value="Unassembled WGS sequence"/>
</dbReference>
<evidence type="ECO:0000313" key="2">
    <source>
        <dbReference type="EMBL" id="HIQ68251.1"/>
    </source>
</evidence>
<name>A0A9D0Z453_9FIRM</name>
<feature type="domain" description="Serine aminopeptidase S33" evidence="1">
    <location>
        <begin position="3"/>
        <end position="259"/>
    </location>
</feature>
<dbReference type="InterPro" id="IPR051044">
    <property type="entry name" value="MAG_DAG_Lipase"/>
</dbReference>
<dbReference type="Gene3D" id="3.40.50.1820">
    <property type="entry name" value="alpha/beta hydrolase"/>
    <property type="match status" value="1"/>
</dbReference>
<comment type="caution">
    <text evidence="2">The sequence shown here is derived from an EMBL/GenBank/DDBJ whole genome shotgun (WGS) entry which is preliminary data.</text>
</comment>
<organism evidence="2 3">
    <name type="scientific">Candidatus Faecousia excrementigallinarum</name>
    <dbReference type="NCBI Taxonomy" id="2840806"/>
    <lineage>
        <taxon>Bacteria</taxon>
        <taxon>Bacillati</taxon>
        <taxon>Bacillota</taxon>
        <taxon>Clostridia</taxon>
        <taxon>Eubacteriales</taxon>
        <taxon>Oscillospiraceae</taxon>
        <taxon>Faecousia</taxon>
    </lineage>
</organism>
<accession>A0A9D0Z453</accession>
<dbReference type="InterPro" id="IPR029058">
    <property type="entry name" value="AB_hydrolase_fold"/>
</dbReference>
<dbReference type="InterPro" id="IPR022742">
    <property type="entry name" value="Hydrolase_4"/>
</dbReference>
<reference evidence="2" key="2">
    <citation type="journal article" date="2021" name="PeerJ">
        <title>Extensive microbial diversity within the chicken gut microbiome revealed by metagenomics and culture.</title>
        <authorList>
            <person name="Gilroy R."/>
            <person name="Ravi A."/>
            <person name="Getino M."/>
            <person name="Pursley I."/>
            <person name="Horton D.L."/>
            <person name="Alikhan N.F."/>
            <person name="Baker D."/>
            <person name="Gharbi K."/>
            <person name="Hall N."/>
            <person name="Watson M."/>
            <person name="Adriaenssens E.M."/>
            <person name="Foster-Nyarko E."/>
            <person name="Jarju S."/>
            <person name="Secka A."/>
            <person name="Antonio M."/>
            <person name="Oren A."/>
            <person name="Chaudhuri R.R."/>
            <person name="La Ragione R."/>
            <person name="Hildebrand F."/>
            <person name="Pallen M.J."/>
        </authorList>
    </citation>
    <scope>NUCLEOTIDE SEQUENCE</scope>
    <source>
        <strain evidence="2">13361</strain>
    </source>
</reference>
<dbReference type="Pfam" id="PF12146">
    <property type="entry name" value="Hydrolase_4"/>
    <property type="match status" value="1"/>
</dbReference>
<dbReference type="SUPFAM" id="SSF53474">
    <property type="entry name" value="alpha/beta-Hydrolases"/>
    <property type="match status" value="1"/>
</dbReference>
<gene>
    <name evidence="2" type="ORF">IAB74_07070</name>
</gene>
<dbReference type="PANTHER" id="PTHR11614">
    <property type="entry name" value="PHOSPHOLIPASE-RELATED"/>
    <property type="match status" value="1"/>
</dbReference>
<evidence type="ECO:0000259" key="1">
    <source>
        <dbReference type="Pfam" id="PF12146"/>
    </source>
</evidence>
<protein>
    <submittedName>
        <fullName evidence="2">Lysophospholipase</fullName>
    </submittedName>
</protein>